<evidence type="ECO:0000259" key="4">
    <source>
        <dbReference type="PROSITE" id="PS52004"/>
    </source>
</evidence>
<dbReference type="Gene3D" id="3.40.47.10">
    <property type="match status" value="1"/>
</dbReference>
<keyword evidence="2 3" id="KW-0808">Transferase</keyword>
<dbReference type="InterPro" id="IPR014031">
    <property type="entry name" value="Ketoacyl_synth_C"/>
</dbReference>
<reference evidence="5 6" key="1">
    <citation type="submission" date="2018-04" db="EMBL/GenBank/DDBJ databases">
        <title>Genomic Encyclopedia of Type Strains, Phase IV (KMG-IV): sequencing the most valuable type-strain genomes for metagenomic binning, comparative biology and taxonomic classification.</title>
        <authorList>
            <person name="Goeker M."/>
        </authorList>
    </citation>
    <scope>NUCLEOTIDE SEQUENCE [LARGE SCALE GENOMIC DNA]</scope>
    <source>
        <strain evidence="5 6">DSM 14823</strain>
    </source>
</reference>
<keyword evidence="6" id="KW-1185">Reference proteome</keyword>
<feature type="domain" description="Ketosynthase family 3 (KS3)" evidence="4">
    <location>
        <begin position="1"/>
        <end position="366"/>
    </location>
</feature>
<dbReference type="PANTHER" id="PTHR11712">
    <property type="entry name" value="POLYKETIDE SYNTHASE-RELATED"/>
    <property type="match status" value="1"/>
</dbReference>
<comment type="caution">
    <text evidence="5">The sequence shown here is derived from an EMBL/GenBank/DDBJ whole genome shotgun (WGS) entry which is preliminary data.</text>
</comment>
<dbReference type="SMART" id="SM00825">
    <property type="entry name" value="PKS_KS"/>
    <property type="match status" value="1"/>
</dbReference>
<evidence type="ECO:0000256" key="2">
    <source>
        <dbReference type="ARBA" id="ARBA00022679"/>
    </source>
</evidence>
<dbReference type="Pfam" id="PF00109">
    <property type="entry name" value="ketoacyl-synt"/>
    <property type="match status" value="1"/>
</dbReference>
<dbReference type="PANTHER" id="PTHR11712:SF347">
    <property type="entry name" value="BETA KETOACYL-ACYL CARRIER PROTEIN SYNTHASE"/>
    <property type="match status" value="1"/>
</dbReference>
<dbReference type="Pfam" id="PF02801">
    <property type="entry name" value="Ketoacyl-synt_C"/>
    <property type="match status" value="1"/>
</dbReference>
<protein>
    <submittedName>
        <fullName evidence="5">3-oxoacyl-[acyl-carrier-protein] synthase-1/3-oxoacyl-[acyl-carrier-protein] synthase II</fullName>
    </submittedName>
</protein>
<dbReference type="InterPro" id="IPR000794">
    <property type="entry name" value="Beta-ketoacyl_synthase"/>
</dbReference>
<organism evidence="5 6">
    <name type="scientific">Victivallis vadensis</name>
    <dbReference type="NCBI Taxonomy" id="172901"/>
    <lineage>
        <taxon>Bacteria</taxon>
        <taxon>Pseudomonadati</taxon>
        <taxon>Lentisphaerota</taxon>
        <taxon>Lentisphaeria</taxon>
        <taxon>Victivallales</taxon>
        <taxon>Victivallaceae</taxon>
        <taxon>Victivallis</taxon>
    </lineage>
</organism>
<dbReference type="InterPro" id="IPR020841">
    <property type="entry name" value="PKS_Beta-ketoAc_synthase_dom"/>
</dbReference>
<evidence type="ECO:0000313" key="6">
    <source>
        <dbReference type="Proteomes" id="UP000245959"/>
    </source>
</evidence>
<dbReference type="SUPFAM" id="SSF53901">
    <property type="entry name" value="Thiolase-like"/>
    <property type="match status" value="2"/>
</dbReference>
<dbReference type="OrthoDB" id="9816204at2"/>
<sequence length="368" mass="37319">MRDAVIAAAGMATALGDGVRENVAALLAGKRAFSEPRHFDGKGVKLGLCHELDGGDGSRAGKLLDLLAASFPEAAKLPQEAPLYLATTVGAIDLLERQDSEAEPADGSDALLKLALDRFGRRRGMLVAAACASGQQAIVLAAGAVRRGELDCALAAGCDIASEFVTSGFASLGALSASAARPYDAERDGLTLGEAAAAVILMSPEAAERHGFTPLGRIIGWGESCDAAHITAPDLSGRHLAGAIRRALEAAGNPAVAGVIGHGTGTRYNDEAEINALHTVFGGNVPPLFSLKGNLGHTLGATGVIQSVVAAELLKLHRMPPQAGLRTPAPGAEKMVSGAARPLGAGAILSLNVGFGGLNSALIVEELQ</sequence>
<dbReference type="GO" id="GO:0004315">
    <property type="term" value="F:3-oxoacyl-[acyl-carrier-protein] synthase activity"/>
    <property type="evidence" value="ECO:0007669"/>
    <property type="project" value="TreeGrafter"/>
</dbReference>
<comment type="similarity">
    <text evidence="1 3">Belongs to the thiolase-like superfamily. Beta-ketoacyl-ACP synthases family.</text>
</comment>
<gene>
    <name evidence="5" type="ORF">C8D82_11256</name>
</gene>
<dbReference type="Proteomes" id="UP000245959">
    <property type="component" value="Unassembled WGS sequence"/>
</dbReference>
<evidence type="ECO:0000256" key="3">
    <source>
        <dbReference type="RuleBase" id="RU003694"/>
    </source>
</evidence>
<dbReference type="AlphaFoldDB" id="A0A2U1B041"/>
<accession>A0A2U1B041</accession>
<dbReference type="PROSITE" id="PS52004">
    <property type="entry name" value="KS3_2"/>
    <property type="match status" value="1"/>
</dbReference>
<name>A0A2U1B041_9BACT</name>
<evidence type="ECO:0000313" key="5">
    <source>
        <dbReference type="EMBL" id="PVY42059.1"/>
    </source>
</evidence>
<proteinExistence type="inferred from homology"/>
<dbReference type="RefSeq" id="WP_116883899.1">
    <property type="nucleotide sequence ID" value="NZ_CABMMC010000069.1"/>
</dbReference>
<dbReference type="GO" id="GO:0006633">
    <property type="term" value="P:fatty acid biosynthetic process"/>
    <property type="evidence" value="ECO:0007669"/>
    <property type="project" value="TreeGrafter"/>
</dbReference>
<evidence type="ECO:0000256" key="1">
    <source>
        <dbReference type="ARBA" id="ARBA00008467"/>
    </source>
</evidence>
<dbReference type="InterPro" id="IPR016039">
    <property type="entry name" value="Thiolase-like"/>
</dbReference>
<dbReference type="InterPro" id="IPR014030">
    <property type="entry name" value="Ketoacyl_synth_N"/>
</dbReference>
<dbReference type="GeneID" id="78295206"/>
<dbReference type="EMBL" id="QEKH01000012">
    <property type="protein sequence ID" value="PVY42059.1"/>
    <property type="molecule type" value="Genomic_DNA"/>
</dbReference>